<dbReference type="SUPFAM" id="SSF53187">
    <property type="entry name" value="Zn-dependent exopeptidases"/>
    <property type="match status" value="2"/>
</dbReference>
<evidence type="ECO:0000256" key="6">
    <source>
        <dbReference type="ARBA" id="ARBA00049972"/>
    </source>
</evidence>
<keyword evidence="2 11" id="KW-0031">Aminopeptidase</keyword>
<gene>
    <name evidence="11" type="ORF">R6G80_03595</name>
</gene>
<keyword evidence="4 11" id="KW-0378">Hydrolase</keyword>
<evidence type="ECO:0000313" key="11">
    <source>
        <dbReference type="EMBL" id="MDY5154809.1"/>
    </source>
</evidence>
<feature type="domain" description="Cytosol aminopeptidase" evidence="10">
    <location>
        <begin position="397"/>
        <end position="404"/>
    </location>
</feature>
<name>A0AAW9HT29_9ACTO</name>
<evidence type="ECO:0000256" key="1">
    <source>
        <dbReference type="ARBA" id="ARBA00009528"/>
    </source>
</evidence>
<feature type="compositionally biased region" description="Basic and acidic residues" evidence="9">
    <location>
        <begin position="273"/>
        <end position="283"/>
    </location>
</feature>
<evidence type="ECO:0000256" key="8">
    <source>
        <dbReference type="ARBA" id="ARBA00050061"/>
    </source>
</evidence>
<dbReference type="Gene3D" id="3.40.630.10">
    <property type="entry name" value="Zn peptidases"/>
    <property type="match status" value="1"/>
</dbReference>
<dbReference type="PANTHER" id="PTHR11963:SF23">
    <property type="entry name" value="CYTOSOL AMINOPEPTIDASE"/>
    <property type="match status" value="1"/>
</dbReference>
<evidence type="ECO:0000259" key="10">
    <source>
        <dbReference type="PROSITE" id="PS00631"/>
    </source>
</evidence>
<keyword evidence="3" id="KW-0645">Protease</keyword>
<accession>A0AAW9HT29</accession>
<dbReference type="Proteomes" id="UP001281731">
    <property type="component" value="Unassembled WGS sequence"/>
</dbReference>
<dbReference type="GO" id="GO:0006508">
    <property type="term" value="P:proteolysis"/>
    <property type="evidence" value="ECO:0007669"/>
    <property type="project" value="UniProtKB-KW"/>
</dbReference>
<dbReference type="Pfam" id="PF00883">
    <property type="entry name" value="Peptidase_M17"/>
    <property type="match status" value="2"/>
</dbReference>
<feature type="compositionally biased region" description="Polar residues" evidence="9">
    <location>
        <begin position="288"/>
        <end position="307"/>
    </location>
</feature>
<dbReference type="SUPFAM" id="SSF52949">
    <property type="entry name" value="Macro domain-like"/>
    <property type="match status" value="1"/>
</dbReference>
<dbReference type="AlphaFoldDB" id="A0AAW9HT29"/>
<sequence length="547" mass="57301">MTHFSLTSSTSISLVSPSEPPTSLLIVGACGDNATLLSAVLQGHNRSFVVDALRLLPDAGKKGALNRIILPETSTIVLAVGLSENLSTAELREVAGIALRSCTHGESVTLDIPVTSPVELEALAEGALLGAYRFTRYKEAKTVEHIKIASALHNKNTEHDDTLGSPNAHNVSMCAPDALASLHRATVLADAQIMVRDLVNTPGGDMVPEDLKNIAEECAKKYGLRIQMWNREALEEAGCGGILGVGKGSEHPPYLVRIEWEGVENTDGGNTRIETDGTKHTHGENSGAKDTSSNHTHPENTGTNNAAQPKHIALVGKGITFDTGGLSLKVHGNMVNMKSDMAGSATVLATVVAASRLNLPTRVTAWMCIAENMLSGKATRVDDILTISDGTTVEVNNTDAEGRLVLADGLVFATKENPDMVIDIATLTGAQIMAFGSRTAAVMGSEATVASVIEAAKDAGEPMALAPLPQHLRSSLDSPVADMRNSGSREGGMLVAGLFLKEFTGDTPWAHIDVAGPAFNEGKAHGYTGKGGTGFGLRTLLTLAETA</sequence>
<proteinExistence type="inferred from homology"/>
<dbReference type="InterPro" id="IPR043472">
    <property type="entry name" value="Macro_dom-like"/>
</dbReference>
<dbReference type="InterPro" id="IPR011356">
    <property type="entry name" value="Leucine_aapep/pepB"/>
</dbReference>
<comment type="function">
    <text evidence="6">Presumably involved in the processing and regular turnover of intracellular proteins. Catalyzes the removal of unsubstituted N-terminal amino acids from various peptides.</text>
</comment>
<dbReference type="EMBL" id="JAWNGC010000003">
    <property type="protein sequence ID" value="MDY5154809.1"/>
    <property type="molecule type" value="Genomic_DNA"/>
</dbReference>
<dbReference type="GO" id="GO:0005737">
    <property type="term" value="C:cytoplasm"/>
    <property type="evidence" value="ECO:0007669"/>
    <property type="project" value="InterPro"/>
</dbReference>
<dbReference type="RefSeq" id="WP_320756435.1">
    <property type="nucleotide sequence ID" value="NZ_JAWNGC010000003.1"/>
</dbReference>
<dbReference type="PRINTS" id="PR00481">
    <property type="entry name" value="LAMNOPPTDASE"/>
</dbReference>
<comment type="similarity">
    <text evidence="1">Belongs to the peptidase M17 family.</text>
</comment>
<dbReference type="PROSITE" id="PS00631">
    <property type="entry name" value="CYTOSOL_AP"/>
    <property type="match status" value="1"/>
</dbReference>
<reference evidence="11" key="1">
    <citation type="submission" date="2023-10" db="EMBL/GenBank/DDBJ databases">
        <title>Whole Genome based description of the genera Actinobaculum and Actinotignum reveals a complex phylogenetic relationship within the species included in the genus Actinotignum.</title>
        <authorList>
            <person name="Jensen C.S."/>
            <person name="Dargis R."/>
            <person name="Kemp M."/>
            <person name="Christensen J.J."/>
        </authorList>
    </citation>
    <scope>NUCLEOTIDE SEQUENCE</scope>
    <source>
        <strain evidence="11">SLA_B511</strain>
    </source>
</reference>
<dbReference type="Pfam" id="PF02789">
    <property type="entry name" value="Peptidase_M17_N"/>
    <property type="match status" value="1"/>
</dbReference>
<protein>
    <recommendedName>
        <fullName evidence="7">Probable cytosol aminopeptidase</fullName>
    </recommendedName>
    <alternativeName>
        <fullName evidence="8">Leucine aminopeptidase</fullName>
    </alternativeName>
    <alternativeName>
        <fullName evidence="5">Leucyl aminopeptidase</fullName>
    </alternativeName>
</protein>
<evidence type="ECO:0000256" key="7">
    <source>
        <dbReference type="ARBA" id="ARBA00050021"/>
    </source>
</evidence>
<dbReference type="InterPro" id="IPR008283">
    <property type="entry name" value="Peptidase_M17_N"/>
</dbReference>
<dbReference type="CDD" id="cd00433">
    <property type="entry name" value="Peptidase_M17"/>
    <property type="match status" value="1"/>
</dbReference>
<evidence type="ECO:0000256" key="5">
    <source>
        <dbReference type="ARBA" id="ARBA00033172"/>
    </source>
</evidence>
<dbReference type="Gene3D" id="3.40.220.10">
    <property type="entry name" value="Leucine Aminopeptidase, subunit E, domain 1"/>
    <property type="match status" value="1"/>
</dbReference>
<dbReference type="GO" id="GO:0070006">
    <property type="term" value="F:metalloaminopeptidase activity"/>
    <property type="evidence" value="ECO:0007669"/>
    <property type="project" value="InterPro"/>
</dbReference>
<comment type="caution">
    <text evidence="11">The sequence shown here is derived from an EMBL/GenBank/DDBJ whole genome shotgun (WGS) entry which is preliminary data.</text>
</comment>
<dbReference type="PANTHER" id="PTHR11963">
    <property type="entry name" value="LEUCINE AMINOPEPTIDASE-RELATED"/>
    <property type="match status" value="1"/>
</dbReference>
<organism evidence="11 12">
    <name type="scientific">Actinotignum urinale</name>
    <dbReference type="NCBI Taxonomy" id="190146"/>
    <lineage>
        <taxon>Bacteria</taxon>
        <taxon>Bacillati</taxon>
        <taxon>Actinomycetota</taxon>
        <taxon>Actinomycetes</taxon>
        <taxon>Actinomycetales</taxon>
        <taxon>Actinomycetaceae</taxon>
        <taxon>Actinotignum</taxon>
    </lineage>
</organism>
<dbReference type="InterPro" id="IPR000819">
    <property type="entry name" value="Peptidase_M17_C"/>
</dbReference>
<feature type="region of interest" description="Disordered" evidence="9">
    <location>
        <begin position="265"/>
        <end position="309"/>
    </location>
</feature>
<evidence type="ECO:0000313" key="12">
    <source>
        <dbReference type="Proteomes" id="UP001281731"/>
    </source>
</evidence>
<evidence type="ECO:0000256" key="9">
    <source>
        <dbReference type="SAM" id="MobiDB-lite"/>
    </source>
</evidence>
<evidence type="ECO:0000256" key="4">
    <source>
        <dbReference type="ARBA" id="ARBA00022801"/>
    </source>
</evidence>
<evidence type="ECO:0000256" key="3">
    <source>
        <dbReference type="ARBA" id="ARBA00022670"/>
    </source>
</evidence>
<dbReference type="GO" id="GO:0030145">
    <property type="term" value="F:manganese ion binding"/>
    <property type="evidence" value="ECO:0007669"/>
    <property type="project" value="InterPro"/>
</dbReference>
<evidence type="ECO:0000256" key="2">
    <source>
        <dbReference type="ARBA" id="ARBA00022438"/>
    </source>
</evidence>